<evidence type="ECO:0000313" key="1">
    <source>
        <dbReference type="EMBL" id="SKC76697.1"/>
    </source>
</evidence>
<dbReference type="STRING" id="36842.SAMN02194393_03024"/>
<proteinExistence type="predicted"/>
<dbReference type="EMBL" id="FUZT01000007">
    <property type="protein sequence ID" value="SKC76697.1"/>
    <property type="molecule type" value="Genomic_DNA"/>
</dbReference>
<dbReference type="RefSeq" id="WP_079492707.1">
    <property type="nucleotide sequence ID" value="NZ_FUZT01000007.1"/>
</dbReference>
<dbReference type="Proteomes" id="UP000190285">
    <property type="component" value="Unassembled WGS sequence"/>
</dbReference>
<dbReference type="AlphaFoldDB" id="A0A1T5LL11"/>
<organism evidence="1 2">
    <name type="scientific">Maledivibacter halophilus</name>
    <dbReference type="NCBI Taxonomy" id="36842"/>
    <lineage>
        <taxon>Bacteria</taxon>
        <taxon>Bacillati</taxon>
        <taxon>Bacillota</taxon>
        <taxon>Clostridia</taxon>
        <taxon>Peptostreptococcales</taxon>
        <taxon>Caminicellaceae</taxon>
        <taxon>Maledivibacter</taxon>
    </lineage>
</organism>
<reference evidence="1 2" key="1">
    <citation type="submission" date="2017-02" db="EMBL/GenBank/DDBJ databases">
        <authorList>
            <person name="Peterson S.W."/>
        </authorList>
    </citation>
    <scope>NUCLEOTIDE SEQUENCE [LARGE SCALE GENOMIC DNA]</scope>
    <source>
        <strain evidence="1 2">M1</strain>
    </source>
</reference>
<protein>
    <submittedName>
        <fullName evidence="1">Uncharacterized protein</fullName>
    </submittedName>
</protein>
<evidence type="ECO:0000313" key="2">
    <source>
        <dbReference type="Proteomes" id="UP000190285"/>
    </source>
</evidence>
<sequence>MSNRYIESLKVLFCDIHEDVIKNLRSTNKEYSELVRNKIEESTKIQEILKSLNDEDRSFILKNKDCIGRIEWIERETLYLQGYRDCIKLLNILELI</sequence>
<dbReference type="OrthoDB" id="2067901at2"/>
<keyword evidence="2" id="KW-1185">Reference proteome</keyword>
<name>A0A1T5LL11_9FIRM</name>
<accession>A0A1T5LL11</accession>
<gene>
    <name evidence="1" type="ORF">SAMN02194393_03024</name>
</gene>